<reference evidence="3" key="1">
    <citation type="submission" date="2021-12" db="EMBL/GenBank/DDBJ databases">
        <authorList>
            <person name="Ulrich A."/>
        </authorList>
    </citation>
    <scope>NUCLEOTIDE SEQUENCE</scope>
    <source>
        <strain evidence="3">A1P009</strain>
    </source>
</reference>
<feature type="transmembrane region" description="Helical" evidence="2">
    <location>
        <begin position="243"/>
        <end position="270"/>
    </location>
</feature>
<feature type="transmembrane region" description="Helical" evidence="2">
    <location>
        <begin position="213"/>
        <end position="231"/>
    </location>
</feature>
<gene>
    <name evidence="3" type="ORF">LTT95_00830</name>
</gene>
<feature type="transmembrane region" description="Helical" evidence="2">
    <location>
        <begin position="176"/>
        <end position="193"/>
    </location>
</feature>
<reference evidence="3" key="2">
    <citation type="journal article" date="2022" name="Syst. Appl. Microbiol.">
        <title>Physiological and genomic characterisation of Luteimonas fraxinea sp. nov., a bacterial species associated with trees tolerant to ash dieback.</title>
        <authorList>
            <person name="Ulrich K."/>
            <person name="Becker R."/>
            <person name="Behrendt U."/>
            <person name="Kube M."/>
            <person name="Schneck V."/>
            <person name="Ulrich A."/>
        </authorList>
    </citation>
    <scope>NUCLEOTIDE SEQUENCE</scope>
    <source>
        <strain evidence="3">A1P009</strain>
    </source>
</reference>
<accession>A0ABS8U9R2</accession>
<evidence type="ECO:0000256" key="2">
    <source>
        <dbReference type="SAM" id="Phobius"/>
    </source>
</evidence>
<feature type="transmembrane region" description="Helical" evidence="2">
    <location>
        <begin position="108"/>
        <end position="126"/>
    </location>
</feature>
<evidence type="ECO:0000256" key="1">
    <source>
        <dbReference type="SAM" id="MobiDB-lite"/>
    </source>
</evidence>
<feature type="region of interest" description="Disordered" evidence="1">
    <location>
        <begin position="1"/>
        <end position="22"/>
    </location>
</feature>
<dbReference type="EMBL" id="JAJQKU010000001">
    <property type="protein sequence ID" value="MCD9095486.1"/>
    <property type="molecule type" value="Genomic_DNA"/>
</dbReference>
<evidence type="ECO:0000313" key="4">
    <source>
        <dbReference type="Proteomes" id="UP001430360"/>
    </source>
</evidence>
<name>A0ABS8U9R2_9GAMM</name>
<feature type="transmembrane region" description="Helical" evidence="2">
    <location>
        <begin position="146"/>
        <end position="164"/>
    </location>
</feature>
<dbReference type="InterPro" id="IPR022134">
    <property type="entry name" value="DUF3667"/>
</dbReference>
<organism evidence="3 4">
    <name type="scientific">Luteimonas fraxinea</name>
    <dbReference type="NCBI Taxonomy" id="2901869"/>
    <lineage>
        <taxon>Bacteria</taxon>
        <taxon>Pseudomonadati</taxon>
        <taxon>Pseudomonadota</taxon>
        <taxon>Gammaproteobacteria</taxon>
        <taxon>Lysobacterales</taxon>
        <taxon>Lysobacteraceae</taxon>
        <taxon>Luteimonas</taxon>
    </lineage>
</organism>
<protein>
    <submittedName>
        <fullName evidence="3">DUF3667 domain-containing protein</fullName>
    </submittedName>
</protein>
<comment type="caution">
    <text evidence="3">The sequence shown here is derived from an EMBL/GenBank/DDBJ whole genome shotgun (WGS) entry which is preliminary data.</text>
</comment>
<sequence length="273" mass="30657">MSRHPQPGRVVGPMTRPDGVPPATDWTAGTVCRNCGAAWGEGPYCSQCGQKAAQRLQLGDLRRETWEKWRLFELSVARTAGRLLLRPGTVAREYVAGARVRHVHPLKLLLVCVALLVLVLNASGFLQVGGAQYRDAMAMMQRYANWSFTLGFFAVVASTVLVFGRRRYNLVEHMVLAAYALAVIIVLNLVNQLPLLAMRDPALVLPWREAAKWYMYAVKAVVLALAFRQFFELDLRREGWRLALALVVFIAIDWLLRRAYAHLIVAIVYAQTP</sequence>
<dbReference type="Proteomes" id="UP001430360">
    <property type="component" value="Unassembled WGS sequence"/>
</dbReference>
<keyword evidence="4" id="KW-1185">Reference proteome</keyword>
<dbReference type="Pfam" id="PF12412">
    <property type="entry name" value="DUF3667"/>
    <property type="match status" value="1"/>
</dbReference>
<keyword evidence="2" id="KW-1133">Transmembrane helix</keyword>
<proteinExistence type="predicted"/>
<keyword evidence="2" id="KW-0812">Transmembrane</keyword>
<dbReference type="RefSeq" id="WP_232134029.1">
    <property type="nucleotide sequence ID" value="NZ_CP089507.1"/>
</dbReference>
<keyword evidence="2" id="KW-0472">Membrane</keyword>
<evidence type="ECO:0000313" key="3">
    <source>
        <dbReference type="EMBL" id="MCD9095486.1"/>
    </source>
</evidence>